<sequence length="101" mass="11697">MPQMMYAPTEAKREQQQHLGNTDFSWRKGILLAGFQLSQYLVEAYYNRYGIIWLCSCFHRRYTKVLHLGYVAGKEMVSSIASMVSTNKDKTRRLDTLLGSP</sequence>
<organism evidence="1 2">
    <name type="scientific">Thalictrum thalictroides</name>
    <name type="common">Rue-anemone</name>
    <name type="synonym">Anemone thalictroides</name>
    <dbReference type="NCBI Taxonomy" id="46969"/>
    <lineage>
        <taxon>Eukaryota</taxon>
        <taxon>Viridiplantae</taxon>
        <taxon>Streptophyta</taxon>
        <taxon>Embryophyta</taxon>
        <taxon>Tracheophyta</taxon>
        <taxon>Spermatophyta</taxon>
        <taxon>Magnoliopsida</taxon>
        <taxon>Ranunculales</taxon>
        <taxon>Ranunculaceae</taxon>
        <taxon>Thalictroideae</taxon>
        <taxon>Thalictrum</taxon>
    </lineage>
</organism>
<reference evidence="1 2" key="1">
    <citation type="submission" date="2020-06" db="EMBL/GenBank/DDBJ databases">
        <title>Transcriptomic and genomic resources for Thalictrum thalictroides and T. hernandezii: Facilitating candidate gene discovery in an emerging model plant lineage.</title>
        <authorList>
            <person name="Arias T."/>
            <person name="Riano-Pachon D.M."/>
            <person name="Di Stilio V.S."/>
        </authorList>
    </citation>
    <scope>NUCLEOTIDE SEQUENCE [LARGE SCALE GENOMIC DNA]</scope>
    <source>
        <strain evidence="2">cv. WT478/WT964</strain>
        <tissue evidence="1">Leaves</tissue>
    </source>
</reference>
<gene>
    <name evidence="1" type="ORF">FRX31_024097</name>
</gene>
<evidence type="ECO:0000313" key="2">
    <source>
        <dbReference type="Proteomes" id="UP000554482"/>
    </source>
</evidence>
<dbReference type="Proteomes" id="UP000554482">
    <property type="component" value="Unassembled WGS sequence"/>
</dbReference>
<keyword evidence="2" id="KW-1185">Reference proteome</keyword>
<protein>
    <submittedName>
        <fullName evidence="1">Uncharacterized protein</fullName>
    </submittedName>
</protein>
<proteinExistence type="predicted"/>
<comment type="caution">
    <text evidence="1">The sequence shown here is derived from an EMBL/GenBank/DDBJ whole genome shotgun (WGS) entry which is preliminary data.</text>
</comment>
<dbReference type="EMBL" id="JABWDY010029472">
    <property type="protein sequence ID" value="KAF5186318.1"/>
    <property type="molecule type" value="Genomic_DNA"/>
</dbReference>
<accession>A0A7J6VP27</accession>
<evidence type="ECO:0000313" key="1">
    <source>
        <dbReference type="EMBL" id="KAF5186318.1"/>
    </source>
</evidence>
<dbReference type="AlphaFoldDB" id="A0A7J6VP27"/>
<name>A0A7J6VP27_THATH</name>